<evidence type="ECO:0000313" key="4">
    <source>
        <dbReference type="Proteomes" id="UP000314011"/>
    </source>
</evidence>
<protein>
    <submittedName>
        <fullName evidence="3">Serine hydrolase</fullName>
    </submittedName>
</protein>
<feature type="signal peptide" evidence="1">
    <location>
        <begin position="1"/>
        <end position="20"/>
    </location>
</feature>
<reference evidence="3 4" key="1">
    <citation type="submission" date="2019-06" db="EMBL/GenBank/DDBJ databases">
        <title>Genome of new Rhodobacteraceae sp. SM1903.</title>
        <authorList>
            <person name="Ren X."/>
        </authorList>
    </citation>
    <scope>NUCLEOTIDE SEQUENCE [LARGE SCALE GENOMIC DNA]</scope>
    <source>
        <strain evidence="3 4">SM1903</strain>
    </source>
</reference>
<gene>
    <name evidence="3" type="ORF">FHY64_11905</name>
</gene>
<dbReference type="Pfam" id="PF00144">
    <property type="entry name" value="Beta-lactamase"/>
    <property type="match status" value="1"/>
</dbReference>
<dbReference type="SUPFAM" id="SSF56601">
    <property type="entry name" value="beta-lactamase/transpeptidase-like"/>
    <property type="match status" value="1"/>
</dbReference>
<dbReference type="EMBL" id="VFFF01000001">
    <property type="protein sequence ID" value="TNY33932.1"/>
    <property type="molecule type" value="Genomic_DNA"/>
</dbReference>
<dbReference type="PANTHER" id="PTHR43283">
    <property type="entry name" value="BETA-LACTAMASE-RELATED"/>
    <property type="match status" value="1"/>
</dbReference>
<proteinExistence type="predicted"/>
<dbReference type="InterPro" id="IPR050789">
    <property type="entry name" value="Diverse_Enzym_Activities"/>
</dbReference>
<keyword evidence="1" id="KW-0732">Signal</keyword>
<feature type="chain" id="PRO_5022823060" evidence="1">
    <location>
        <begin position="21"/>
        <end position="333"/>
    </location>
</feature>
<evidence type="ECO:0000256" key="1">
    <source>
        <dbReference type="SAM" id="SignalP"/>
    </source>
</evidence>
<organism evidence="3 4">
    <name type="scientific">Pelagovum pacificum</name>
    <dbReference type="NCBI Taxonomy" id="2588711"/>
    <lineage>
        <taxon>Bacteria</taxon>
        <taxon>Pseudomonadati</taxon>
        <taxon>Pseudomonadota</taxon>
        <taxon>Alphaproteobacteria</taxon>
        <taxon>Rhodobacterales</taxon>
        <taxon>Paracoccaceae</taxon>
        <taxon>Pelagovum</taxon>
    </lineage>
</organism>
<name>A0A5C5GGS2_9RHOB</name>
<keyword evidence="3" id="KW-0378">Hydrolase</keyword>
<dbReference type="AlphaFoldDB" id="A0A5C5GGS2"/>
<keyword evidence="4" id="KW-1185">Reference proteome</keyword>
<sequence length="333" mass="35375">MITRRTTLALLAAAPLSARAQAMPQGWADLPSLAAELDQFHAIAVAHRGELVLEEAVRGPSVDTPANIKSVSKTIVAGLLGSVLQSGEIADISATLEDVAPNLIPGDADPRVGSISMEDLVTLRAGLERTSGPNYGNWVASGNWVANALGREFVDEPGGRMLYSTGTTHVLGAALSEATGDSLLTLARDRLGDVLGTYIVPWTQDPQGRYMGGNQMALTPAAMVRFGELYRLGGSYDGTRVLPEDYVTASFEQRTRSPYSGLSYGYGWFLGEVQGHPYAMARGYGGQIIFVVPEAELTVAITSDPNQPARSDGYFGVLRDFLEQTVAPLALSA</sequence>
<dbReference type="Proteomes" id="UP000314011">
    <property type="component" value="Unassembled WGS sequence"/>
</dbReference>
<evidence type="ECO:0000259" key="2">
    <source>
        <dbReference type="Pfam" id="PF00144"/>
    </source>
</evidence>
<dbReference type="Gene3D" id="3.40.710.10">
    <property type="entry name" value="DD-peptidase/beta-lactamase superfamily"/>
    <property type="match status" value="1"/>
</dbReference>
<evidence type="ECO:0000313" key="3">
    <source>
        <dbReference type="EMBL" id="TNY33932.1"/>
    </source>
</evidence>
<dbReference type="InterPro" id="IPR001466">
    <property type="entry name" value="Beta-lactam-related"/>
</dbReference>
<dbReference type="PANTHER" id="PTHR43283:SF7">
    <property type="entry name" value="BETA-LACTAMASE-RELATED DOMAIN-CONTAINING PROTEIN"/>
    <property type="match status" value="1"/>
</dbReference>
<dbReference type="GO" id="GO:0016787">
    <property type="term" value="F:hydrolase activity"/>
    <property type="evidence" value="ECO:0007669"/>
    <property type="project" value="UniProtKB-KW"/>
</dbReference>
<dbReference type="OrthoDB" id="9814204at2"/>
<accession>A0A5C5GGS2</accession>
<feature type="domain" description="Beta-lactamase-related" evidence="2">
    <location>
        <begin position="42"/>
        <end position="311"/>
    </location>
</feature>
<dbReference type="RefSeq" id="WP_140194797.1">
    <property type="nucleotide sequence ID" value="NZ_CP065915.1"/>
</dbReference>
<comment type="caution">
    <text evidence="3">The sequence shown here is derived from an EMBL/GenBank/DDBJ whole genome shotgun (WGS) entry which is preliminary data.</text>
</comment>
<dbReference type="InterPro" id="IPR012338">
    <property type="entry name" value="Beta-lactam/transpept-like"/>
</dbReference>